<evidence type="ECO:0000256" key="7">
    <source>
        <dbReference type="ARBA" id="ARBA00023242"/>
    </source>
</evidence>
<comment type="subcellular location">
    <subcellularLocation>
        <location evidence="1">Nucleus</location>
    </subcellularLocation>
</comment>
<dbReference type="PROSITE" id="PS51057">
    <property type="entry name" value="PAIRED_2"/>
    <property type="match status" value="1"/>
</dbReference>
<dbReference type="Proteomes" id="UP001474421">
    <property type="component" value="Unassembled WGS sequence"/>
</dbReference>
<dbReference type="GO" id="GO:0005634">
    <property type="term" value="C:nucleus"/>
    <property type="evidence" value="ECO:0007669"/>
    <property type="project" value="UniProtKB-SubCell"/>
</dbReference>
<evidence type="ECO:0000256" key="1">
    <source>
        <dbReference type="ARBA" id="ARBA00004123"/>
    </source>
</evidence>
<dbReference type="PRINTS" id="PR00027">
    <property type="entry name" value="PAIREDBOX"/>
</dbReference>
<keyword evidence="7" id="KW-0539">Nucleus</keyword>
<dbReference type="FunFam" id="1.10.10.10:FF:000003">
    <property type="entry name" value="Paired box protein Pax-6"/>
    <property type="match status" value="1"/>
</dbReference>
<protein>
    <submittedName>
        <fullName evidence="10">Paired box protein Pax-6-like</fullName>
    </submittedName>
</protein>
<dbReference type="SUPFAM" id="SSF46689">
    <property type="entry name" value="Homeodomain-like"/>
    <property type="match status" value="1"/>
</dbReference>
<keyword evidence="2" id="KW-0217">Developmental protein</keyword>
<evidence type="ECO:0000256" key="8">
    <source>
        <dbReference type="SAM" id="MobiDB-lite"/>
    </source>
</evidence>
<dbReference type="InterPro" id="IPR009057">
    <property type="entry name" value="Homeodomain-like_sf"/>
</dbReference>
<evidence type="ECO:0000313" key="11">
    <source>
        <dbReference type="Proteomes" id="UP001474421"/>
    </source>
</evidence>
<dbReference type="PANTHER" id="PTHR45636">
    <property type="entry name" value="PAIRED BOX PROTEIN PAX-6-RELATED-RELATED"/>
    <property type="match status" value="1"/>
</dbReference>
<evidence type="ECO:0000256" key="2">
    <source>
        <dbReference type="ARBA" id="ARBA00022473"/>
    </source>
</evidence>
<name>A0AAW1BFA5_CROAD</name>
<accession>A0AAW1BFA5</accession>
<dbReference type="AlphaFoldDB" id="A0AAW1BFA5"/>
<dbReference type="InterPro" id="IPR001523">
    <property type="entry name" value="Paired_dom"/>
</dbReference>
<comment type="caution">
    <text evidence="10">The sequence shown here is derived from an EMBL/GenBank/DDBJ whole genome shotgun (WGS) entry which is preliminary data.</text>
</comment>
<feature type="region of interest" description="Disordered" evidence="8">
    <location>
        <begin position="366"/>
        <end position="399"/>
    </location>
</feature>
<feature type="domain" description="Paired" evidence="9">
    <location>
        <begin position="40"/>
        <end position="166"/>
    </location>
</feature>
<proteinExistence type="predicted"/>
<evidence type="ECO:0000256" key="3">
    <source>
        <dbReference type="ARBA" id="ARBA00022724"/>
    </source>
</evidence>
<feature type="region of interest" description="Disordered" evidence="8">
    <location>
        <begin position="167"/>
        <end position="245"/>
    </location>
</feature>
<dbReference type="InterPro" id="IPR036388">
    <property type="entry name" value="WH-like_DNA-bd_sf"/>
</dbReference>
<dbReference type="EMBL" id="JAOTOJ010000006">
    <property type="protein sequence ID" value="KAK9400406.1"/>
    <property type="molecule type" value="Genomic_DNA"/>
</dbReference>
<dbReference type="Pfam" id="PF00292">
    <property type="entry name" value="PAX"/>
    <property type="match status" value="1"/>
</dbReference>
<evidence type="ECO:0000313" key="10">
    <source>
        <dbReference type="EMBL" id="KAK9400406.1"/>
    </source>
</evidence>
<keyword evidence="6" id="KW-0804">Transcription</keyword>
<dbReference type="GO" id="GO:0000981">
    <property type="term" value="F:DNA-binding transcription factor activity, RNA polymerase II-specific"/>
    <property type="evidence" value="ECO:0007669"/>
    <property type="project" value="TreeGrafter"/>
</dbReference>
<dbReference type="Gene3D" id="1.10.10.10">
    <property type="entry name" value="Winged helix-like DNA-binding domain superfamily/Winged helix DNA-binding domain"/>
    <property type="match status" value="2"/>
</dbReference>
<keyword evidence="5" id="KW-0238">DNA-binding</keyword>
<keyword evidence="4" id="KW-0805">Transcription regulation</keyword>
<dbReference type="GO" id="GO:0000978">
    <property type="term" value="F:RNA polymerase II cis-regulatory region sequence-specific DNA binding"/>
    <property type="evidence" value="ECO:0007669"/>
    <property type="project" value="TreeGrafter"/>
</dbReference>
<feature type="compositionally biased region" description="Pro residues" evidence="8">
    <location>
        <begin position="170"/>
        <end position="181"/>
    </location>
</feature>
<keyword evidence="3" id="KW-0563">Paired box</keyword>
<keyword evidence="11" id="KW-1185">Reference proteome</keyword>
<evidence type="ECO:0000256" key="4">
    <source>
        <dbReference type="ARBA" id="ARBA00023015"/>
    </source>
</evidence>
<reference evidence="10 11" key="1">
    <citation type="journal article" date="2024" name="Proc. Natl. Acad. Sci. U.S.A.">
        <title>The genetic regulatory architecture and epigenomic basis for age-related changes in rattlesnake venom.</title>
        <authorList>
            <person name="Hogan M.P."/>
            <person name="Holding M.L."/>
            <person name="Nystrom G.S."/>
            <person name="Colston T.J."/>
            <person name="Bartlett D.A."/>
            <person name="Mason A.J."/>
            <person name="Ellsworth S.A."/>
            <person name="Rautsaw R.M."/>
            <person name="Lawrence K.C."/>
            <person name="Strickland J.L."/>
            <person name="He B."/>
            <person name="Fraser P."/>
            <person name="Margres M.J."/>
            <person name="Gilbert D.M."/>
            <person name="Gibbs H.L."/>
            <person name="Parkinson C.L."/>
            <person name="Rokyta D.R."/>
        </authorList>
    </citation>
    <scope>NUCLEOTIDE SEQUENCE [LARGE SCALE GENOMIC DNA]</scope>
    <source>
        <strain evidence="10">DRR0105</strain>
    </source>
</reference>
<dbReference type="PANTHER" id="PTHR45636:SF8">
    <property type="entry name" value="PAIRED BOX PROTEIN PAX-4"/>
    <property type="match status" value="1"/>
</dbReference>
<sequence>MGYSGAQLVSRCHVRRRQEGHQAQHAQMAQWGPDAVPPCELRRENQLGGLFVSGCPLPDAKRRKIVELALCGLRAVDISHQLKVSNGSVSKILTRYYKVGVVQPKTRGGSRPRITTPWLVAGIAQLKREQPSLFAWEIREKLEAAGICPTSGIPSVSSINRILRRLEAPDGPPFLKKPPQPGEGKRGGPAEAPTSPASSRTAGAAGPPRTQSRTVFSKEQLEALESGESRRHQRRGIQAGQGRGRLGVENSAFKMLQKGEREACRCQPATITAWFGSPIGERDGDGKPLGHSTPALGWHLQPQGLRVDGGCPPGRQACNLLAALCGQAGGYQPCLQLRCRCPCRELLTLKGLLWHPPTCGQKLLTPAGPTERLPFPGRPPAGERGLGQKREKPTLGAFG</sequence>
<dbReference type="InterPro" id="IPR043565">
    <property type="entry name" value="PAX_fam"/>
</dbReference>
<evidence type="ECO:0000256" key="6">
    <source>
        <dbReference type="ARBA" id="ARBA00023163"/>
    </source>
</evidence>
<evidence type="ECO:0000256" key="5">
    <source>
        <dbReference type="ARBA" id="ARBA00023125"/>
    </source>
</evidence>
<gene>
    <name evidence="10" type="ORF">NXF25_013425</name>
</gene>
<dbReference type="SMART" id="SM00351">
    <property type="entry name" value="PAX"/>
    <property type="match status" value="1"/>
</dbReference>
<organism evidence="10 11">
    <name type="scientific">Crotalus adamanteus</name>
    <name type="common">Eastern diamondback rattlesnake</name>
    <dbReference type="NCBI Taxonomy" id="8729"/>
    <lineage>
        <taxon>Eukaryota</taxon>
        <taxon>Metazoa</taxon>
        <taxon>Chordata</taxon>
        <taxon>Craniata</taxon>
        <taxon>Vertebrata</taxon>
        <taxon>Euteleostomi</taxon>
        <taxon>Lepidosauria</taxon>
        <taxon>Squamata</taxon>
        <taxon>Bifurcata</taxon>
        <taxon>Unidentata</taxon>
        <taxon>Episquamata</taxon>
        <taxon>Toxicofera</taxon>
        <taxon>Serpentes</taxon>
        <taxon>Colubroidea</taxon>
        <taxon>Viperidae</taxon>
        <taxon>Crotalinae</taxon>
        <taxon>Crotalus</taxon>
    </lineage>
</organism>
<evidence type="ECO:0000259" key="9">
    <source>
        <dbReference type="PROSITE" id="PS51057"/>
    </source>
</evidence>